<name>F8NKA0_SERL9</name>
<dbReference type="HOGENOM" id="CLU_3070129_0_0_1"/>
<evidence type="ECO:0000313" key="1">
    <source>
        <dbReference type="EMBL" id="EGO28366.1"/>
    </source>
</evidence>
<sequence>MAGIPFGQEDLDPNWGDNLLWGITDDLYCSCGDDEEWFYVQAANITELGFIPV</sequence>
<gene>
    <name evidence="1" type="ORF">SERLADRAFT_434276</name>
</gene>
<dbReference type="KEGG" id="sla:SERLADRAFT_434276"/>
<proteinExistence type="predicted"/>
<accession>F8NKA0</accession>
<dbReference type="GeneID" id="18814363"/>
<protein>
    <submittedName>
        <fullName evidence="1">Uncharacterized protein</fullName>
    </submittedName>
</protein>
<organism>
    <name type="scientific">Serpula lacrymans var. lacrymans (strain S7.9)</name>
    <name type="common">Dry rot fungus</name>
    <dbReference type="NCBI Taxonomy" id="578457"/>
    <lineage>
        <taxon>Eukaryota</taxon>
        <taxon>Fungi</taxon>
        <taxon>Dikarya</taxon>
        <taxon>Basidiomycota</taxon>
        <taxon>Agaricomycotina</taxon>
        <taxon>Agaricomycetes</taxon>
        <taxon>Agaricomycetidae</taxon>
        <taxon>Boletales</taxon>
        <taxon>Coniophorineae</taxon>
        <taxon>Serpulaceae</taxon>
        <taxon>Serpula</taxon>
    </lineage>
</organism>
<dbReference type="RefSeq" id="XP_007314565.1">
    <property type="nucleotide sequence ID" value="XM_007314503.1"/>
</dbReference>
<dbReference type="Proteomes" id="UP000008064">
    <property type="component" value="Unassembled WGS sequence"/>
</dbReference>
<dbReference type="AlphaFoldDB" id="F8NKA0"/>
<dbReference type="EMBL" id="GL945430">
    <property type="protein sequence ID" value="EGO28366.1"/>
    <property type="molecule type" value="Genomic_DNA"/>
</dbReference>
<reference evidence="1" key="1">
    <citation type="submission" date="2011-04" db="EMBL/GenBank/DDBJ databases">
        <title>Evolution of plant cell wall degrading machinery underlies the functional diversity of forest fungi.</title>
        <authorList>
            <consortium name="US DOE Joint Genome Institute (JGI-PGF)"/>
            <person name="Eastwood D.C."/>
            <person name="Floudas D."/>
            <person name="Binder M."/>
            <person name="Majcherczyk A."/>
            <person name="Schneider P."/>
            <person name="Aerts A."/>
            <person name="Asiegbu F.O."/>
            <person name="Baker S.E."/>
            <person name="Barry K."/>
            <person name="Bendiksby M."/>
            <person name="Blumentritt M."/>
            <person name="Coutinho P.M."/>
            <person name="Cullen D."/>
            <person name="Cullen D."/>
            <person name="Gathman A."/>
            <person name="Goodell B."/>
            <person name="Henrissat B."/>
            <person name="Ihrmark K."/>
            <person name="Kauserud H."/>
            <person name="Kohler A."/>
            <person name="LaButti K."/>
            <person name="Lapidus A."/>
            <person name="Lavin J.L."/>
            <person name="Lee Y.-H."/>
            <person name="Lindquist E."/>
            <person name="Lilly W."/>
            <person name="Lucas S."/>
            <person name="Morin E."/>
            <person name="Murat C."/>
            <person name="Oguiza J.A."/>
            <person name="Park J."/>
            <person name="Pisabarro A.G."/>
            <person name="Riley R."/>
            <person name="Rosling A."/>
            <person name="Salamov A."/>
            <person name="Schmidt O."/>
            <person name="Schmutz J."/>
            <person name="Skrede I."/>
            <person name="Stenlid J."/>
            <person name="Wiebenga A."/>
            <person name="Xie X."/>
            <person name="Kues U."/>
            <person name="Hibbett D.S."/>
            <person name="Hoffmeister D."/>
            <person name="Hogberg N."/>
            <person name="Martin F."/>
            <person name="Grigoriev I.V."/>
            <person name="Watkinson S.C."/>
        </authorList>
    </citation>
    <scope>NUCLEOTIDE SEQUENCE</scope>
    <source>
        <strain evidence="1">S7.9</strain>
    </source>
</reference>